<dbReference type="AlphaFoldDB" id="A0A075IAH6"/>
<name>A0A075IAH6_9EURY</name>
<proteinExistence type="predicted"/>
<accession>A0A075IAH6</accession>
<evidence type="ECO:0000313" key="1">
    <source>
        <dbReference type="EMBL" id="AIF23702.1"/>
    </source>
</evidence>
<evidence type="ECO:0008006" key="2">
    <source>
        <dbReference type="Google" id="ProtNLM"/>
    </source>
</evidence>
<protein>
    <recommendedName>
        <fullName evidence="2">Zinc ribbon domain-containing protein</fullName>
    </recommendedName>
</protein>
<reference evidence="1" key="1">
    <citation type="journal article" date="2014" name="Genome Biol. Evol.">
        <title>Pangenome evidence for extensive interdomain horizontal transfer affecting lineage core and shell genes in uncultured planktonic thaumarchaeota and euryarchaeota.</title>
        <authorList>
            <person name="Deschamps P."/>
            <person name="Zivanovic Y."/>
            <person name="Moreira D."/>
            <person name="Rodriguez-Valera F."/>
            <person name="Lopez-Garcia P."/>
        </authorList>
    </citation>
    <scope>NUCLEOTIDE SEQUENCE</scope>
</reference>
<sequence>MGDGEAIEQFQRWLQARLTIVEQIEDPTERSRATKQIESAIQLAIQYRQIIIVDGGDIPPPFVERDSPVRLVEDESVTTTTVSNDSDCKNCEATVSEDLDFCPSCGEYR</sequence>
<dbReference type="EMBL" id="KF901238">
    <property type="protein sequence ID" value="AIF23702.1"/>
    <property type="molecule type" value="Genomic_DNA"/>
</dbReference>
<organism evidence="1">
    <name type="scientific">uncultured marine group II/III euryarchaeote SAT1000_18_B12</name>
    <dbReference type="NCBI Taxonomy" id="1456563"/>
    <lineage>
        <taxon>Archaea</taxon>
        <taxon>Methanobacteriati</taxon>
        <taxon>Methanobacteriota</taxon>
        <taxon>environmental samples</taxon>
    </lineage>
</organism>